<dbReference type="Proteomes" id="UP000321578">
    <property type="component" value="Unassembled WGS sequence"/>
</dbReference>
<evidence type="ECO:0000313" key="1">
    <source>
        <dbReference type="EMBL" id="TXD86928.1"/>
    </source>
</evidence>
<protein>
    <submittedName>
        <fullName evidence="1">Uncharacterized protein</fullName>
    </submittedName>
</protein>
<reference evidence="1 2" key="1">
    <citation type="submission" date="2019-08" db="EMBL/GenBank/DDBJ databases">
        <title>Genomes of Subsaximicrobium wynnwilliamsii strains.</title>
        <authorList>
            <person name="Bowman J.P."/>
        </authorList>
    </citation>
    <scope>NUCLEOTIDE SEQUENCE [LARGE SCALE GENOMIC DNA]</scope>
    <source>
        <strain evidence="1 2">2-80-2</strain>
    </source>
</reference>
<sequence>MKTETLKIKVAQRVLGITDNRLLQKIQDVLDEENCFAYDADGHPVSKADYIESINVLNKDIGNGAAELHSTNDVLKCIANDHKLAL</sequence>
<evidence type="ECO:0000313" key="2">
    <source>
        <dbReference type="Proteomes" id="UP000321578"/>
    </source>
</evidence>
<comment type="caution">
    <text evidence="1">The sequence shown here is derived from an EMBL/GenBank/DDBJ whole genome shotgun (WGS) entry which is preliminary data.</text>
</comment>
<dbReference type="EMBL" id="VORO01000034">
    <property type="protein sequence ID" value="TXD86928.1"/>
    <property type="molecule type" value="Genomic_DNA"/>
</dbReference>
<gene>
    <name evidence="1" type="ORF">ESY86_18860</name>
</gene>
<keyword evidence="2" id="KW-1185">Reference proteome</keyword>
<proteinExistence type="predicted"/>
<name>A0A5C6ZE10_9FLAO</name>
<dbReference type="AlphaFoldDB" id="A0A5C6ZE10"/>
<accession>A0A5C6ZE10</accession>
<dbReference type="RefSeq" id="WP_147088273.1">
    <property type="nucleotide sequence ID" value="NZ_VORM01000036.1"/>
</dbReference>
<dbReference type="OrthoDB" id="1367499at2"/>
<organism evidence="1 2">
    <name type="scientific">Subsaximicrobium wynnwilliamsii</name>
    <dbReference type="NCBI Taxonomy" id="291179"/>
    <lineage>
        <taxon>Bacteria</taxon>
        <taxon>Pseudomonadati</taxon>
        <taxon>Bacteroidota</taxon>
        <taxon>Flavobacteriia</taxon>
        <taxon>Flavobacteriales</taxon>
        <taxon>Flavobacteriaceae</taxon>
        <taxon>Subsaximicrobium</taxon>
    </lineage>
</organism>